<keyword evidence="3" id="KW-1185">Reference proteome</keyword>
<evidence type="ECO:0000313" key="3">
    <source>
        <dbReference type="Proteomes" id="UP000242287"/>
    </source>
</evidence>
<feature type="compositionally biased region" description="Polar residues" evidence="1">
    <location>
        <begin position="385"/>
        <end position="394"/>
    </location>
</feature>
<evidence type="ECO:0000313" key="2">
    <source>
        <dbReference type="EMBL" id="PFH46277.1"/>
    </source>
</evidence>
<feature type="region of interest" description="Disordered" evidence="1">
    <location>
        <begin position="376"/>
        <end position="408"/>
    </location>
</feature>
<organism evidence="2 3">
    <name type="scientific">Amanita thiersii Skay4041</name>
    <dbReference type="NCBI Taxonomy" id="703135"/>
    <lineage>
        <taxon>Eukaryota</taxon>
        <taxon>Fungi</taxon>
        <taxon>Dikarya</taxon>
        <taxon>Basidiomycota</taxon>
        <taxon>Agaricomycotina</taxon>
        <taxon>Agaricomycetes</taxon>
        <taxon>Agaricomycetidae</taxon>
        <taxon>Agaricales</taxon>
        <taxon>Pluteineae</taxon>
        <taxon>Amanitaceae</taxon>
        <taxon>Amanita</taxon>
    </lineage>
</organism>
<feature type="compositionally biased region" description="Basic residues" evidence="1">
    <location>
        <begin position="399"/>
        <end position="408"/>
    </location>
</feature>
<feature type="region of interest" description="Disordered" evidence="1">
    <location>
        <begin position="42"/>
        <end position="110"/>
    </location>
</feature>
<reference evidence="2 3" key="1">
    <citation type="submission" date="2014-02" db="EMBL/GenBank/DDBJ databases">
        <title>Transposable element dynamics among asymbiotic and ectomycorrhizal Amanita fungi.</title>
        <authorList>
            <consortium name="DOE Joint Genome Institute"/>
            <person name="Hess J."/>
            <person name="Skrede I."/>
            <person name="Wolfe B."/>
            <person name="LaButti K."/>
            <person name="Ohm R.A."/>
            <person name="Grigoriev I.V."/>
            <person name="Pringle A."/>
        </authorList>
    </citation>
    <scope>NUCLEOTIDE SEQUENCE [LARGE SCALE GENOMIC DNA]</scope>
    <source>
        <strain evidence="2 3">SKay4041</strain>
    </source>
</reference>
<dbReference type="EMBL" id="KZ302215">
    <property type="protein sequence ID" value="PFH46277.1"/>
    <property type="molecule type" value="Genomic_DNA"/>
</dbReference>
<sequence>MPLSLPPTINSLNPIERTRLIRSTRKLDKVLGATPLFLDSSDIFLPSPPSSSNHRTLTTKPILSTSSSASSSVTSFHSFTSESDSSPPYPIKKPKATSNITTTTTTTGGVSTTTTTALITLPLSLKHQKSRSLSKQQQQQQLSRPLVLRLRSLPAATTTTITTTNPPPVSPAPQLQPQPDLDIQYRPPSLDLTLPRVELDIYSDPPMPASPAPSPAVPFYYPPLSSSPSSSLTARGMPSSPLFDPDFDIHVERERQRRKRMAKLTRTLGENIPPELVFSCIPSSQSQSPSQGMMKKVTKKKSSTSVVSGSLAVLDALAPAYAVAVPPTSLGVEEGGQSRSRRQTNHREMECCGDLEMTTPRLSSFSSSSSLLARGKSVRRDEASSGASFNTNGKDQVKRSRSRRRRPRSMTLGVAATSFAFGFTSSTATSTEDAAPFATAAAAVAVAVEGHRQERDEVPPLPEFNVVPSHRRKEKEWSGEWNIQDSQELAKALRNLKCR</sequence>
<name>A0A2A9NDF3_9AGAR</name>
<proteinExistence type="predicted"/>
<accession>A0A2A9NDF3</accession>
<dbReference type="Proteomes" id="UP000242287">
    <property type="component" value="Unassembled WGS sequence"/>
</dbReference>
<dbReference type="OrthoDB" id="3070709at2759"/>
<feature type="compositionally biased region" description="Low complexity" evidence="1">
    <location>
        <begin position="64"/>
        <end position="86"/>
    </location>
</feature>
<feature type="compositionally biased region" description="Low complexity" evidence="1">
    <location>
        <begin position="96"/>
        <end position="110"/>
    </location>
</feature>
<gene>
    <name evidence="2" type="ORF">AMATHDRAFT_8023</name>
</gene>
<protein>
    <submittedName>
        <fullName evidence="2">Uncharacterized protein</fullName>
    </submittedName>
</protein>
<feature type="compositionally biased region" description="Polar residues" evidence="1">
    <location>
        <begin position="50"/>
        <end position="63"/>
    </location>
</feature>
<dbReference type="AlphaFoldDB" id="A0A2A9NDF3"/>
<evidence type="ECO:0000256" key="1">
    <source>
        <dbReference type="SAM" id="MobiDB-lite"/>
    </source>
</evidence>